<dbReference type="Gene3D" id="3.40.50.150">
    <property type="entry name" value="Vaccinia Virus protein VP39"/>
    <property type="match status" value="1"/>
</dbReference>
<accession>A0A0P7YUW9</accession>
<dbReference type="PANTHER" id="PTHR32183:SF6">
    <property type="entry name" value="CYSTEINE SULFINATE DESULFINASE_CYSTEINE DESULFURASE AND RELATED ENZYMES"/>
    <property type="match status" value="1"/>
</dbReference>
<dbReference type="AlphaFoldDB" id="A0A0P7YUW9"/>
<dbReference type="PANTHER" id="PTHR32183">
    <property type="match status" value="1"/>
</dbReference>
<name>A0A0P7YUW9_9BACT</name>
<gene>
    <name evidence="5" type="ORF">HLUCCX10_02005</name>
</gene>
<organism evidence="5 6">
    <name type="scientific">Algoriphagus marincola HL-49</name>
    <dbReference type="NCBI Taxonomy" id="1305737"/>
    <lineage>
        <taxon>Bacteria</taxon>
        <taxon>Pseudomonadati</taxon>
        <taxon>Bacteroidota</taxon>
        <taxon>Cytophagia</taxon>
        <taxon>Cytophagales</taxon>
        <taxon>Cyclobacteriaceae</taxon>
        <taxon>Algoriphagus</taxon>
    </lineage>
</organism>
<dbReference type="SUPFAM" id="SSF53335">
    <property type="entry name" value="S-adenosyl-L-methionine-dependent methyltransferases"/>
    <property type="match status" value="1"/>
</dbReference>
<evidence type="ECO:0000256" key="3">
    <source>
        <dbReference type="ARBA" id="ARBA00022679"/>
    </source>
</evidence>
<evidence type="ECO:0000256" key="4">
    <source>
        <dbReference type="ARBA" id="ARBA00022691"/>
    </source>
</evidence>
<dbReference type="STRING" id="1305737.GCA_000526355_00277"/>
<dbReference type="PATRIC" id="fig|1305737.6.peg.1059"/>
<sequence>MNYLDESYWTQRYEQGATGWDIGYASTPLVQYLDQIENREIKVLIPGGGNGHEAAYAFEKGFQNTFLLDFAKFPLTKFSKSNPQFPDENLLNEDFFTHEGVYDLILEQTFFCALHPDQREAYCEKMKTLLKPNGKIVGVLFSVEFEKQGPPFGGNIRDYEKLFSTYFDIIKMEPCYNSIPPRRGAELFFMLQNQ</sequence>
<keyword evidence="2 5" id="KW-0489">Methyltransferase</keyword>
<reference evidence="5 6" key="1">
    <citation type="submission" date="2015-09" db="EMBL/GenBank/DDBJ databases">
        <title>Identification and resolution of microdiversity through metagenomic sequencing of parallel consortia.</title>
        <authorList>
            <person name="Nelson W.C."/>
            <person name="Romine M.F."/>
            <person name="Lindemann S.R."/>
        </authorList>
    </citation>
    <scope>NUCLEOTIDE SEQUENCE [LARGE SCALE GENOMIC DNA]</scope>
    <source>
        <strain evidence="5">HL-49</strain>
    </source>
</reference>
<dbReference type="Proteomes" id="UP000050421">
    <property type="component" value="Unassembled WGS sequence"/>
</dbReference>
<keyword evidence="4" id="KW-0949">S-adenosyl-L-methionine</keyword>
<dbReference type="CDD" id="cd02440">
    <property type="entry name" value="AdoMet_MTases"/>
    <property type="match status" value="1"/>
</dbReference>
<dbReference type="OrthoDB" id="9778208at2"/>
<evidence type="ECO:0000313" key="5">
    <source>
        <dbReference type="EMBL" id="KPQ19600.1"/>
    </source>
</evidence>
<dbReference type="PROSITE" id="PS51585">
    <property type="entry name" value="SAM_MT_TPMT"/>
    <property type="match status" value="1"/>
</dbReference>
<keyword evidence="1" id="KW-0597">Phosphoprotein</keyword>
<dbReference type="InterPro" id="IPR008854">
    <property type="entry name" value="TPMT"/>
</dbReference>
<evidence type="ECO:0000256" key="1">
    <source>
        <dbReference type="ARBA" id="ARBA00022553"/>
    </source>
</evidence>
<dbReference type="eggNOG" id="COG0500">
    <property type="taxonomic scope" value="Bacteria"/>
</dbReference>
<evidence type="ECO:0000313" key="6">
    <source>
        <dbReference type="Proteomes" id="UP000050421"/>
    </source>
</evidence>
<dbReference type="InterPro" id="IPR029063">
    <property type="entry name" value="SAM-dependent_MTases_sf"/>
</dbReference>
<dbReference type="EMBL" id="LJXT01000007">
    <property type="protein sequence ID" value="KPQ19600.1"/>
    <property type="molecule type" value="Genomic_DNA"/>
</dbReference>
<keyword evidence="3 5" id="KW-0808">Transferase</keyword>
<protein>
    <submittedName>
        <fullName evidence="5">Thiopurine S-methyltransferase (TPMT)</fullName>
    </submittedName>
</protein>
<dbReference type="GO" id="GO:0008757">
    <property type="term" value="F:S-adenosylmethionine-dependent methyltransferase activity"/>
    <property type="evidence" value="ECO:0007669"/>
    <property type="project" value="InterPro"/>
</dbReference>
<comment type="caution">
    <text evidence="5">The sequence shown here is derived from an EMBL/GenBank/DDBJ whole genome shotgun (WGS) entry which is preliminary data.</text>
</comment>
<proteinExistence type="predicted"/>
<dbReference type="Pfam" id="PF05724">
    <property type="entry name" value="TPMT"/>
    <property type="match status" value="1"/>
</dbReference>
<dbReference type="GO" id="GO:0032259">
    <property type="term" value="P:methylation"/>
    <property type="evidence" value="ECO:0007669"/>
    <property type="project" value="UniProtKB-KW"/>
</dbReference>
<evidence type="ECO:0000256" key="2">
    <source>
        <dbReference type="ARBA" id="ARBA00022603"/>
    </source>
</evidence>